<protein>
    <submittedName>
        <fullName evidence="2">Tail assembly chaperone</fullName>
    </submittedName>
</protein>
<reference evidence="2 3" key="1">
    <citation type="submission" date="2018-08" db="EMBL/GenBank/DDBJ databases">
        <authorList>
            <person name="Hellinger R.D."/>
            <person name="Sparks H.E."/>
            <person name="Pedulla M.L."/>
            <person name="Garlena R.A."/>
            <person name="Russell D.A."/>
            <person name="Pope W.H."/>
            <person name="Jacobs-Sera D."/>
            <person name="Hatfull G.F."/>
        </authorList>
    </citation>
    <scope>NUCLEOTIDE SEQUENCE [LARGE SCALE GENOMIC DNA]</scope>
</reference>
<evidence type="ECO:0000313" key="2">
    <source>
        <dbReference type="EMBL" id="AYD82310.1"/>
    </source>
</evidence>
<dbReference type="EMBL" id="MH744425">
    <property type="protein sequence ID" value="AYD82310.1"/>
    <property type="molecule type" value="Genomic_DNA"/>
</dbReference>
<proteinExistence type="predicted"/>
<accession>A0A386KDP1</accession>
<feature type="region of interest" description="Disordered" evidence="1">
    <location>
        <begin position="230"/>
        <end position="260"/>
    </location>
</feature>
<sequence>MAEKSKELGELVGSLFADLIESVRVPEPLEVAPGLTVTNPTKKQANELFKAVTEEDAQRIIFGDQYERAMELFDPQPVQVWQKFMEKYNEHFFGDKDSGKVIYAADIVERYWRAINWDFQEILHVNAYDFFAAPCRCGQCKERYGHDLNARYASRRTWDQFIMFYETLLQIRGSYTQSMYLHDPEVIELQANAKDSDWKANTKPPLFKWTPEIEAMYFIADQVQAGRVSKADDFKPYPRPEIPSEKKRKQRKESKQLSGIEAALARGRESKWVTL</sequence>
<name>A0A386KDP1_9CAUD</name>
<feature type="compositionally biased region" description="Basic and acidic residues" evidence="1">
    <location>
        <begin position="230"/>
        <end position="245"/>
    </location>
</feature>
<dbReference type="Proteomes" id="UP000267267">
    <property type="component" value="Segment"/>
</dbReference>
<evidence type="ECO:0000313" key="3">
    <source>
        <dbReference type="Proteomes" id="UP000267267"/>
    </source>
</evidence>
<gene>
    <name evidence="2" type="primary">15</name>
    <name evidence="2" type="ORF">SEA_WAMBURGRXPRESS_15</name>
</gene>
<evidence type="ECO:0000256" key="1">
    <source>
        <dbReference type="SAM" id="MobiDB-lite"/>
    </source>
</evidence>
<organism evidence="2 3">
    <name type="scientific">Mycobacterium phage Wamburgrxpress</name>
    <dbReference type="NCBI Taxonomy" id="2315617"/>
    <lineage>
        <taxon>Viruses</taxon>
        <taxon>Duplodnaviria</taxon>
        <taxon>Heunggongvirae</taxon>
        <taxon>Uroviricota</taxon>
        <taxon>Caudoviricetes</taxon>
        <taxon>Vilmaviridae</taxon>
        <taxon>Lclasvirinae</taxon>
        <taxon>Bronvirus</taxon>
        <taxon>Bronvirus joedirt</taxon>
        <taxon>Mycobacterium virus JoeDirt</taxon>
    </lineage>
</organism>